<dbReference type="RefSeq" id="WP_076148794.1">
    <property type="nucleotide sequence ID" value="NZ_LWLN01000003.1"/>
</dbReference>
<proteinExistence type="predicted"/>
<dbReference type="EMBL" id="LWLN01000003">
    <property type="protein sequence ID" value="OLZ39144.1"/>
    <property type="molecule type" value="Genomic_DNA"/>
</dbReference>
<comment type="caution">
    <text evidence="2">The sequence shown here is derived from an EMBL/GenBank/DDBJ whole genome shotgun (WGS) entry which is preliminary data.</text>
</comment>
<evidence type="ECO:0000313" key="3">
    <source>
        <dbReference type="Proteomes" id="UP000189370"/>
    </source>
</evidence>
<sequence>MGDEPVGDRDDDSWTSVTAKIKESELETLQRRFPDVPSDSERFRRAVWFVTAVSNAGFAFDHPPDETHEDDDWTSVTTKIHVPRLEMLRRRFPDPPSDSERFRRAVWFVDTVETAAFEFNDRDAGENESK</sequence>
<accession>A0A1S8ARI0</accession>
<reference evidence="3" key="1">
    <citation type="submission" date="2016-04" db="EMBL/GenBank/DDBJ databases">
        <authorList>
            <person name="Chen S.-C."/>
            <person name="Lai M.-C."/>
        </authorList>
    </citation>
    <scope>NUCLEOTIDE SEQUENCE [LARGE SCALE GENOMIC DNA]</scope>
    <source>
        <strain evidence="3">AB14</strain>
    </source>
</reference>
<keyword evidence="3" id="KW-1185">Reference proteome</keyword>
<dbReference type="EMBL" id="LWLN01000003">
    <property type="protein sequence ID" value="OLZ39058.1"/>
    <property type="molecule type" value="Genomic_DNA"/>
</dbReference>
<name>A0A1S8ARI0_9EURY</name>
<reference evidence="2" key="2">
    <citation type="submission" date="2016-04" db="EMBL/GenBank/DDBJ databases">
        <authorList>
            <person name="Evans L.H."/>
            <person name="Alamgir A."/>
            <person name="Owens N."/>
            <person name="Weber N.D."/>
            <person name="Virtaneva K."/>
            <person name="Barbian K."/>
            <person name="Babar A."/>
            <person name="Rosenke K."/>
        </authorList>
    </citation>
    <scope>NUCLEOTIDE SEQUENCE [LARGE SCALE GENOMIC DNA]</scope>
    <source>
        <strain evidence="2">AB14</strain>
    </source>
</reference>
<dbReference type="AlphaFoldDB" id="A0A1S8ARI0"/>
<organism evidence="2 3">
    <name type="scientific">Natrinema saccharevitans</name>
    <dbReference type="NCBI Taxonomy" id="301967"/>
    <lineage>
        <taxon>Archaea</taxon>
        <taxon>Methanobacteriati</taxon>
        <taxon>Methanobacteriota</taxon>
        <taxon>Stenosarchaea group</taxon>
        <taxon>Halobacteria</taxon>
        <taxon>Halobacteriales</taxon>
        <taxon>Natrialbaceae</taxon>
        <taxon>Natrinema</taxon>
    </lineage>
</organism>
<dbReference type="Proteomes" id="UP000189370">
    <property type="component" value="Unassembled WGS sequence"/>
</dbReference>
<protein>
    <submittedName>
        <fullName evidence="2">Uncharacterized protein</fullName>
    </submittedName>
</protein>
<evidence type="ECO:0000313" key="2">
    <source>
        <dbReference type="EMBL" id="OLZ39144.1"/>
    </source>
</evidence>
<gene>
    <name evidence="1" type="ORF">A6E15_19020</name>
    <name evidence="2" type="ORF">A6E15_19465</name>
</gene>
<evidence type="ECO:0000313" key="1">
    <source>
        <dbReference type="EMBL" id="OLZ39058.1"/>
    </source>
</evidence>